<feature type="non-terminal residue" evidence="1">
    <location>
        <position position="1"/>
    </location>
</feature>
<accession>X1DTI5</accession>
<sequence>FINIEFEGVVTILMSVLAVGEPEFDKKVVPIFNTKTPTYTITDLRFVVEGTSESELPEGFTF</sequence>
<reference evidence="1" key="1">
    <citation type="journal article" date="2014" name="Front. Microbiol.">
        <title>High frequency of phylogenetically diverse reductive dehalogenase-homologous genes in deep subseafloor sedimentary metagenomes.</title>
        <authorList>
            <person name="Kawai M."/>
            <person name="Futagami T."/>
            <person name="Toyoda A."/>
            <person name="Takaki Y."/>
            <person name="Nishi S."/>
            <person name="Hori S."/>
            <person name="Arai W."/>
            <person name="Tsubouchi T."/>
            <person name="Morono Y."/>
            <person name="Uchiyama I."/>
            <person name="Ito T."/>
            <person name="Fujiyama A."/>
            <person name="Inagaki F."/>
            <person name="Takami H."/>
        </authorList>
    </citation>
    <scope>NUCLEOTIDE SEQUENCE</scope>
    <source>
        <strain evidence="1">Expedition CK06-06</strain>
    </source>
</reference>
<protein>
    <submittedName>
        <fullName evidence="1">Uncharacterized protein</fullName>
    </submittedName>
</protein>
<evidence type="ECO:0000313" key="1">
    <source>
        <dbReference type="EMBL" id="GAG99731.1"/>
    </source>
</evidence>
<comment type="caution">
    <text evidence="1">The sequence shown here is derived from an EMBL/GenBank/DDBJ whole genome shotgun (WGS) entry which is preliminary data.</text>
</comment>
<dbReference type="AlphaFoldDB" id="X1DTI5"/>
<dbReference type="EMBL" id="BART01029313">
    <property type="protein sequence ID" value="GAG99731.1"/>
    <property type="molecule type" value="Genomic_DNA"/>
</dbReference>
<proteinExistence type="predicted"/>
<gene>
    <name evidence="1" type="ORF">S01H4_51470</name>
</gene>
<name>X1DTI5_9ZZZZ</name>
<organism evidence="1">
    <name type="scientific">marine sediment metagenome</name>
    <dbReference type="NCBI Taxonomy" id="412755"/>
    <lineage>
        <taxon>unclassified sequences</taxon>
        <taxon>metagenomes</taxon>
        <taxon>ecological metagenomes</taxon>
    </lineage>
</organism>